<dbReference type="PANTHER" id="PTHR23513">
    <property type="entry name" value="INTEGRAL MEMBRANE EFFLUX PROTEIN-RELATED"/>
    <property type="match status" value="1"/>
</dbReference>
<comment type="subcellular location">
    <subcellularLocation>
        <location evidence="1">Cell membrane</location>
        <topology evidence="1">Multi-pass membrane protein</topology>
    </subcellularLocation>
</comment>
<feature type="transmembrane region" description="Helical" evidence="6">
    <location>
        <begin position="334"/>
        <end position="357"/>
    </location>
</feature>
<dbReference type="AlphaFoldDB" id="A0AAW9HUY8"/>
<proteinExistence type="predicted"/>
<evidence type="ECO:0000256" key="3">
    <source>
        <dbReference type="ARBA" id="ARBA00022692"/>
    </source>
</evidence>
<keyword evidence="2" id="KW-1003">Cell membrane</keyword>
<evidence type="ECO:0000256" key="5">
    <source>
        <dbReference type="ARBA" id="ARBA00023136"/>
    </source>
</evidence>
<dbReference type="PANTHER" id="PTHR23513:SF17">
    <property type="entry name" value="MEMBRANE PROTEIN"/>
    <property type="match status" value="1"/>
</dbReference>
<evidence type="ECO:0000256" key="1">
    <source>
        <dbReference type="ARBA" id="ARBA00004651"/>
    </source>
</evidence>
<feature type="transmembrane region" description="Helical" evidence="6">
    <location>
        <begin position="143"/>
        <end position="168"/>
    </location>
</feature>
<feature type="transmembrane region" description="Helical" evidence="6">
    <location>
        <begin position="54"/>
        <end position="72"/>
    </location>
</feature>
<evidence type="ECO:0000313" key="9">
    <source>
        <dbReference type="EMBL" id="MDY5155469.1"/>
    </source>
</evidence>
<feature type="transmembrane region" description="Helical" evidence="6">
    <location>
        <begin position="397"/>
        <end position="418"/>
    </location>
</feature>
<reference evidence="9 10" key="1">
    <citation type="submission" date="2023-10" db="EMBL/GenBank/DDBJ databases">
        <title>Whole Genome based description of the genera Actinobaculum and Actinotignum reveals a complex phylogenetic relationship within the species included in the genus Actinotignum.</title>
        <authorList>
            <person name="Jensen C.S."/>
            <person name="Dargis R."/>
            <person name="Kemp M."/>
            <person name="Christensen J.J."/>
        </authorList>
    </citation>
    <scope>NUCLEOTIDE SEQUENCE</scope>
    <source>
        <strain evidence="9">SLA_B511</strain>
        <strain evidence="8 10">SLA_B974</strain>
    </source>
</reference>
<evidence type="ECO:0000313" key="8">
    <source>
        <dbReference type="EMBL" id="MDY5133202.1"/>
    </source>
</evidence>
<dbReference type="SUPFAM" id="SSF103473">
    <property type="entry name" value="MFS general substrate transporter"/>
    <property type="match status" value="1"/>
</dbReference>
<comment type="caution">
    <text evidence="9">The sequence shown here is derived from an EMBL/GenBank/DDBJ whole genome shotgun (WGS) entry which is preliminary data.</text>
</comment>
<sequence>MKLVDDLKSLLRSRGFFKLLGVRLVTQCGDGMFQAGLASLFFFNPAAGANVTDVAISFLVLLLPFSLVGPFTGPFIDRWPRRQILFYGNLIRGFLVACIVAATLSGIGWLTYVLALTALGVNRMLLASLSASLPNVVESNQRLLTANSLVPTLGGASTLCGAAIGFLLRLMLPTQALQQTGALIAAGILYVCGSGVATLLGKQELGPKEVPGGTLFTALRTAVKELADGVRYLIRRGTPAAALGTMSLHRFIYQLHVMMVILAGRNLYADPANADAGIAFFGGLFGAMVAGHGISIILTPLAHEKMRPHTWIVCCLIGGAVGQIIIASTPAYSWVVAGMFIFGIGIQGAKIAVDTIVQSDTADTYRGRAFSLYDVLFNISECIAAVVAIFIFPPVGWSRGIEIGMIVFVVLTAVWYATTIKKFKGIPRKV</sequence>
<dbReference type="Gene3D" id="1.20.1250.20">
    <property type="entry name" value="MFS general substrate transporter like domains"/>
    <property type="match status" value="1"/>
</dbReference>
<feature type="transmembrane region" description="Helical" evidence="6">
    <location>
        <begin position="310"/>
        <end position="328"/>
    </location>
</feature>
<feature type="transmembrane region" description="Helical" evidence="6">
    <location>
        <begin position="180"/>
        <end position="200"/>
    </location>
</feature>
<evidence type="ECO:0000313" key="11">
    <source>
        <dbReference type="Proteomes" id="UP001281731"/>
    </source>
</evidence>
<dbReference type="InterPro" id="IPR011701">
    <property type="entry name" value="MFS"/>
</dbReference>
<dbReference type="InterPro" id="IPR020846">
    <property type="entry name" value="MFS_dom"/>
</dbReference>
<feature type="domain" description="Major facilitator superfamily (MFS) profile" evidence="7">
    <location>
        <begin position="242"/>
        <end position="430"/>
    </location>
</feature>
<accession>A0AAW9HUY8</accession>
<evidence type="ECO:0000256" key="2">
    <source>
        <dbReference type="ARBA" id="ARBA00022475"/>
    </source>
</evidence>
<keyword evidence="5 6" id="KW-0472">Membrane</keyword>
<feature type="transmembrane region" description="Helical" evidence="6">
    <location>
        <begin position="369"/>
        <end position="391"/>
    </location>
</feature>
<dbReference type="EMBL" id="JAWNGC010000009">
    <property type="protein sequence ID" value="MDY5155469.1"/>
    <property type="molecule type" value="Genomic_DNA"/>
</dbReference>
<dbReference type="Proteomes" id="UP001281731">
    <property type="component" value="Unassembled WGS sequence"/>
</dbReference>
<gene>
    <name evidence="9" type="ORF">R6G80_07025</name>
    <name evidence="8" type="ORF">R6G86_05545</name>
</gene>
<protein>
    <submittedName>
        <fullName evidence="9">MFS transporter</fullName>
    </submittedName>
</protein>
<dbReference type="GO" id="GO:0022857">
    <property type="term" value="F:transmembrane transporter activity"/>
    <property type="evidence" value="ECO:0007669"/>
    <property type="project" value="InterPro"/>
</dbReference>
<dbReference type="GO" id="GO:0005886">
    <property type="term" value="C:plasma membrane"/>
    <property type="evidence" value="ECO:0007669"/>
    <property type="project" value="UniProtKB-SubCell"/>
</dbReference>
<feature type="transmembrane region" description="Helical" evidence="6">
    <location>
        <begin position="276"/>
        <end position="298"/>
    </location>
</feature>
<evidence type="ECO:0000256" key="6">
    <source>
        <dbReference type="SAM" id="Phobius"/>
    </source>
</evidence>
<evidence type="ECO:0000259" key="7">
    <source>
        <dbReference type="PROSITE" id="PS50850"/>
    </source>
</evidence>
<dbReference type="EMBL" id="JAWNGA010000008">
    <property type="protein sequence ID" value="MDY5133202.1"/>
    <property type="molecule type" value="Genomic_DNA"/>
</dbReference>
<name>A0AAW9HUY8_9ACTO</name>
<keyword evidence="4 6" id="KW-1133">Transmembrane helix</keyword>
<keyword evidence="3 6" id="KW-0812">Transmembrane</keyword>
<dbReference type="CDD" id="cd06173">
    <property type="entry name" value="MFS_MefA_like"/>
    <property type="match status" value="1"/>
</dbReference>
<dbReference type="InterPro" id="IPR036259">
    <property type="entry name" value="MFS_trans_sf"/>
</dbReference>
<evidence type="ECO:0000313" key="10">
    <source>
        <dbReference type="Proteomes" id="UP001275049"/>
    </source>
</evidence>
<evidence type="ECO:0000256" key="4">
    <source>
        <dbReference type="ARBA" id="ARBA00022989"/>
    </source>
</evidence>
<dbReference type="RefSeq" id="WP_102165284.1">
    <property type="nucleotide sequence ID" value="NZ_CAMYCL010000004.1"/>
</dbReference>
<dbReference type="Proteomes" id="UP001275049">
    <property type="component" value="Unassembled WGS sequence"/>
</dbReference>
<dbReference type="Pfam" id="PF07690">
    <property type="entry name" value="MFS_1"/>
    <property type="match status" value="1"/>
</dbReference>
<organism evidence="9 11">
    <name type="scientific">Actinotignum urinale</name>
    <dbReference type="NCBI Taxonomy" id="190146"/>
    <lineage>
        <taxon>Bacteria</taxon>
        <taxon>Bacillati</taxon>
        <taxon>Actinomycetota</taxon>
        <taxon>Actinomycetes</taxon>
        <taxon>Actinomycetales</taxon>
        <taxon>Actinomycetaceae</taxon>
        <taxon>Actinotignum</taxon>
    </lineage>
</organism>
<dbReference type="PROSITE" id="PS50850">
    <property type="entry name" value="MFS"/>
    <property type="match status" value="1"/>
</dbReference>
<keyword evidence="10" id="KW-1185">Reference proteome</keyword>